<keyword evidence="15" id="KW-1185">Reference proteome</keyword>
<dbReference type="GO" id="GO:0016020">
    <property type="term" value="C:membrane"/>
    <property type="evidence" value="ECO:0007669"/>
    <property type="project" value="UniProtKB-SubCell"/>
</dbReference>
<evidence type="ECO:0000256" key="4">
    <source>
        <dbReference type="ARBA" id="ARBA00012438"/>
    </source>
</evidence>
<feature type="transmembrane region" description="Helical" evidence="12">
    <location>
        <begin position="115"/>
        <end position="133"/>
    </location>
</feature>
<keyword evidence="9 12" id="KW-1133">Transmembrane helix</keyword>
<dbReference type="Proteomes" id="UP000251075">
    <property type="component" value="Unassembled WGS sequence"/>
</dbReference>
<feature type="transmembrane region" description="Helical" evidence="12">
    <location>
        <begin position="240"/>
        <end position="257"/>
    </location>
</feature>
<dbReference type="CDD" id="cd00075">
    <property type="entry name" value="HATPase"/>
    <property type="match status" value="1"/>
</dbReference>
<dbReference type="Gene3D" id="3.30.565.10">
    <property type="entry name" value="Histidine kinase-like ATPase, C-terminal domain"/>
    <property type="match status" value="1"/>
</dbReference>
<evidence type="ECO:0000256" key="3">
    <source>
        <dbReference type="ARBA" id="ARBA00006434"/>
    </source>
</evidence>
<sequence>MSTGALALVSLLYLLVLFAIAYGGDRRVGLTGRPLSGPWIYSLSLAVYCTSWTFFGSVGLASSRGLMFLPIYLGPTLMAALWPMVVGKMIRIGRAERITSIADFISSRYGKSHSVGALVTGIAIIGIVPYISLQLKAVSDTFELLTHETTANLFDTAFYVTVILAAFSILFGARHIDASEHHRGMVSAIAFESVVKLAAFLLVGGLVTYSFHDGFGDLFAQAAARPDIAQLFTFAGSGDYGTWISLTLLSMMAIICLPRQFQVAVVENVDEAHVRRAAWLFPLYLILINLFVLPIALAGRLAFADQGVDPDTFVLALPLAKDSAVFATIAFLGGLSAATGMVIVETIALATMFSNYIAMPLLVRGYLAFAPGRDSLSGVVLAIRRLAIVGFLLLGYLYARLTGENFTLVGIGLMSFTAVAQFAPVLLGGLFWRGGSKAGALAGLAAGFLLWAYTLFLPSLARSGVLPSSFTEWGPFGMALLKPGALFGLAGMEAVPHALMWSMIANIGCYVLVSLISEQSAIERIQASQFVDSFNAVPGGTSQFWRGNATISDLQALAARFVGAEHAEAAFRGFSQTRRISPNPDEANPELVEFTERLLAGAIGTATARVVVASVAKGEIVSLHEVMDILDENSQVIAYSHKLEQKSKELETTTAELRAAYEKLSDLSRLKDEFIATVTHELRTPLTSIRSFSEILFDNPQVDLSQRQEFLGIVIKESERLTRLINQVLDLAKLEADTDTWDLVDSDLVQVMEDAASSVGQLFKDKGVALDLDLPAQPVHLETDRDRFSQVVINLLSNAVKFCDPQTGRVQVSLRDQADGITVSVRDNGPGIPDWACEKVFDKFQQVGDTMTSKPAGTGLGLTISRNIVSHLGGRIWVESPPGQGAMFAFFLPRIPSDGNLGAGSIGPDH</sequence>
<feature type="domain" description="Histidine kinase" evidence="13">
    <location>
        <begin position="677"/>
        <end position="896"/>
    </location>
</feature>
<comment type="caution">
    <text evidence="14">The sequence shown here is derived from an EMBL/GenBank/DDBJ whole genome shotgun (WGS) entry which is preliminary data.</text>
</comment>
<reference evidence="14 15" key="1">
    <citation type="submission" date="2017-11" db="EMBL/GenBank/DDBJ databases">
        <title>Draft genome sequence of magnetotactic bacterium Magnetospirillum kuznetsovii LBB-42.</title>
        <authorList>
            <person name="Grouzdev D.S."/>
            <person name="Rysina M.S."/>
            <person name="Baslerov R.V."/>
            <person name="Koziaeva V."/>
        </authorList>
    </citation>
    <scope>NUCLEOTIDE SEQUENCE [LARGE SCALE GENOMIC DNA]</scope>
    <source>
        <strain evidence="14 15">LBB-42</strain>
    </source>
</reference>
<dbReference type="InterPro" id="IPR003594">
    <property type="entry name" value="HATPase_dom"/>
</dbReference>
<feature type="transmembrane region" description="Helical" evidence="12">
    <location>
        <begin position="378"/>
        <end position="399"/>
    </location>
</feature>
<comment type="subcellular location">
    <subcellularLocation>
        <location evidence="2">Membrane</location>
        <topology evidence="2">Multi-pass membrane protein</topology>
    </subcellularLocation>
</comment>
<dbReference type="AlphaFoldDB" id="A0A364P0G4"/>
<keyword evidence="11 12" id="KW-0472">Membrane</keyword>
<keyword evidence="10" id="KW-0902">Two-component regulatory system</keyword>
<evidence type="ECO:0000256" key="2">
    <source>
        <dbReference type="ARBA" id="ARBA00004141"/>
    </source>
</evidence>
<feature type="transmembrane region" description="Helical" evidence="12">
    <location>
        <begin position="67"/>
        <end position="87"/>
    </location>
</feature>
<evidence type="ECO:0000259" key="13">
    <source>
        <dbReference type="PROSITE" id="PS50109"/>
    </source>
</evidence>
<dbReference type="Gene3D" id="1.20.1730.10">
    <property type="entry name" value="Sodium/glucose cotransporter"/>
    <property type="match status" value="1"/>
</dbReference>
<dbReference type="InterPro" id="IPR004358">
    <property type="entry name" value="Sig_transdc_His_kin-like_C"/>
</dbReference>
<evidence type="ECO:0000256" key="5">
    <source>
        <dbReference type="ARBA" id="ARBA00022553"/>
    </source>
</evidence>
<evidence type="ECO:0000256" key="10">
    <source>
        <dbReference type="ARBA" id="ARBA00023012"/>
    </source>
</evidence>
<dbReference type="Pfam" id="PF02518">
    <property type="entry name" value="HATPase_c"/>
    <property type="match status" value="1"/>
</dbReference>
<feature type="transmembrane region" description="Helical" evidence="12">
    <location>
        <begin position="323"/>
        <end position="344"/>
    </location>
</feature>
<evidence type="ECO:0000256" key="8">
    <source>
        <dbReference type="ARBA" id="ARBA00022777"/>
    </source>
</evidence>
<dbReference type="PROSITE" id="PS50283">
    <property type="entry name" value="NA_SOLUT_SYMP_3"/>
    <property type="match status" value="1"/>
</dbReference>
<keyword evidence="7 12" id="KW-0812">Transmembrane</keyword>
<evidence type="ECO:0000256" key="9">
    <source>
        <dbReference type="ARBA" id="ARBA00022989"/>
    </source>
</evidence>
<dbReference type="PANTHER" id="PTHR43711">
    <property type="entry name" value="TWO-COMPONENT HISTIDINE KINASE"/>
    <property type="match status" value="1"/>
</dbReference>
<accession>A0A364P0G4</accession>
<dbReference type="Pfam" id="PF00512">
    <property type="entry name" value="HisKA"/>
    <property type="match status" value="1"/>
</dbReference>
<feature type="transmembrane region" description="Helical" evidence="12">
    <location>
        <begin position="473"/>
        <end position="492"/>
    </location>
</feature>
<comment type="catalytic activity">
    <reaction evidence="1">
        <text>ATP + protein L-histidine = ADP + protein N-phospho-L-histidine.</text>
        <dbReference type="EC" id="2.7.13.3"/>
    </reaction>
</comment>
<feature type="transmembrane region" description="Helical" evidence="12">
    <location>
        <begin position="406"/>
        <end position="432"/>
    </location>
</feature>
<dbReference type="SMART" id="SM00388">
    <property type="entry name" value="HisKA"/>
    <property type="match status" value="1"/>
</dbReference>
<dbReference type="SUPFAM" id="SSF47384">
    <property type="entry name" value="Homodimeric domain of signal transducing histidine kinase"/>
    <property type="match status" value="1"/>
</dbReference>
<dbReference type="FunFam" id="1.10.287.130:FF:000001">
    <property type="entry name" value="Two-component sensor histidine kinase"/>
    <property type="match status" value="1"/>
</dbReference>
<evidence type="ECO:0000256" key="12">
    <source>
        <dbReference type="SAM" id="Phobius"/>
    </source>
</evidence>
<dbReference type="InterPro" id="IPR005467">
    <property type="entry name" value="His_kinase_dom"/>
</dbReference>
<evidence type="ECO:0000256" key="6">
    <source>
        <dbReference type="ARBA" id="ARBA00022679"/>
    </source>
</evidence>
<dbReference type="PROSITE" id="PS50109">
    <property type="entry name" value="HIS_KIN"/>
    <property type="match status" value="1"/>
</dbReference>
<dbReference type="PANTHER" id="PTHR43711:SF30">
    <property type="entry name" value="HISTIDINE KINASE"/>
    <property type="match status" value="1"/>
</dbReference>
<feature type="transmembrane region" description="Helical" evidence="12">
    <location>
        <begin position="6"/>
        <end position="24"/>
    </location>
</feature>
<dbReference type="CDD" id="cd00082">
    <property type="entry name" value="HisKA"/>
    <property type="match status" value="1"/>
</dbReference>
<feature type="transmembrane region" description="Helical" evidence="12">
    <location>
        <begin position="438"/>
        <end position="461"/>
    </location>
</feature>
<feature type="transmembrane region" description="Helical" evidence="12">
    <location>
        <begin position="153"/>
        <end position="173"/>
    </location>
</feature>
<dbReference type="GO" id="GO:0022857">
    <property type="term" value="F:transmembrane transporter activity"/>
    <property type="evidence" value="ECO:0007669"/>
    <property type="project" value="InterPro"/>
</dbReference>
<dbReference type="FunFam" id="3.30.565.10:FF:000006">
    <property type="entry name" value="Sensor histidine kinase WalK"/>
    <property type="match status" value="1"/>
</dbReference>
<evidence type="ECO:0000256" key="7">
    <source>
        <dbReference type="ARBA" id="ARBA00022692"/>
    </source>
</evidence>
<keyword evidence="5" id="KW-0597">Phosphoprotein</keyword>
<dbReference type="InterPro" id="IPR036890">
    <property type="entry name" value="HATPase_C_sf"/>
</dbReference>
<feature type="transmembrane region" description="Helical" evidence="12">
    <location>
        <begin position="36"/>
        <end position="55"/>
    </location>
</feature>
<evidence type="ECO:0000256" key="11">
    <source>
        <dbReference type="ARBA" id="ARBA00023136"/>
    </source>
</evidence>
<organism evidence="14 15">
    <name type="scientific">Paramagnetospirillum kuznetsovii</name>
    <dbReference type="NCBI Taxonomy" id="2053833"/>
    <lineage>
        <taxon>Bacteria</taxon>
        <taxon>Pseudomonadati</taxon>
        <taxon>Pseudomonadota</taxon>
        <taxon>Alphaproteobacteria</taxon>
        <taxon>Rhodospirillales</taxon>
        <taxon>Magnetospirillaceae</taxon>
        <taxon>Paramagnetospirillum</taxon>
    </lineage>
</organism>
<evidence type="ECO:0000313" key="14">
    <source>
        <dbReference type="EMBL" id="RAU22796.1"/>
    </source>
</evidence>
<dbReference type="Gene3D" id="1.10.287.130">
    <property type="match status" value="1"/>
</dbReference>
<gene>
    <name evidence="14" type="ORF">CU669_05235</name>
</gene>
<dbReference type="GO" id="GO:0000155">
    <property type="term" value="F:phosphorelay sensor kinase activity"/>
    <property type="evidence" value="ECO:0007669"/>
    <property type="project" value="InterPro"/>
</dbReference>
<protein>
    <recommendedName>
        <fullName evidence="4">histidine kinase</fullName>
        <ecNumber evidence="4">2.7.13.3</ecNumber>
    </recommendedName>
</protein>
<dbReference type="CDD" id="cd10322">
    <property type="entry name" value="SLC5sbd"/>
    <property type="match status" value="1"/>
</dbReference>
<proteinExistence type="inferred from homology"/>
<keyword evidence="8 14" id="KW-0418">Kinase</keyword>
<dbReference type="EC" id="2.7.13.3" evidence="4"/>
<dbReference type="SMART" id="SM00387">
    <property type="entry name" value="HATPase_c"/>
    <property type="match status" value="1"/>
</dbReference>
<evidence type="ECO:0000313" key="15">
    <source>
        <dbReference type="Proteomes" id="UP000251075"/>
    </source>
</evidence>
<dbReference type="InterPro" id="IPR003661">
    <property type="entry name" value="HisK_dim/P_dom"/>
</dbReference>
<keyword evidence="6" id="KW-0808">Transferase</keyword>
<dbReference type="InterPro" id="IPR050736">
    <property type="entry name" value="Sensor_HK_Regulatory"/>
</dbReference>
<dbReference type="PRINTS" id="PR00344">
    <property type="entry name" value="BCTRLSENSOR"/>
</dbReference>
<dbReference type="InterPro" id="IPR001734">
    <property type="entry name" value="Na/solute_symporter"/>
</dbReference>
<dbReference type="RefSeq" id="WP_112142779.1">
    <property type="nucleotide sequence ID" value="NZ_PGTO01000003.1"/>
</dbReference>
<dbReference type="OrthoDB" id="9764438at2"/>
<dbReference type="SUPFAM" id="SSF55874">
    <property type="entry name" value="ATPase domain of HSP90 chaperone/DNA topoisomerase II/histidine kinase"/>
    <property type="match status" value="1"/>
</dbReference>
<dbReference type="InterPro" id="IPR038377">
    <property type="entry name" value="Na/Glc_symporter_sf"/>
</dbReference>
<feature type="transmembrane region" description="Helical" evidence="12">
    <location>
        <begin position="185"/>
        <end position="209"/>
    </location>
</feature>
<comment type="similarity">
    <text evidence="3">Belongs to the sodium:solute symporter (SSF) (TC 2.A.21) family.</text>
</comment>
<evidence type="ECO:0000256" key="1">
    <source>
        <dbReference type="ARBA" id="ARBA00000085"/>
    </source>
</evidence>
<dbReference type="InterPro" id="IPR036097">
    <property type="entry name" value="HisK_dim/P_sf"/>
</dbReference>
<feature type="transmembrane region" description="Helical" evidence="12">
    <location>
        <begin position="278"/>
        <end position="303"/>
    </location>
</feature>
<name>A0A364P0G4_9PROT</name>
<dbReference type="EMBL" id="PGTO01000003">
    <property type="protein sequence ID" value="RAU22796.1"/>
    <property type="molecule type" value="Genomic_DNA"/>
</dbReference>